<proteinExistence type="predicted"/>
<keyword evidence="2" id="KW-1185">Reference proteome</keyword>
<protein>
    <submittedName>
        <fullName evidence="1">Uncharacterized protein</fullName>
    </submittedName>
</protein>
<organism evidence="1 2">
    <name type="scientific">Datura stramonium</name>
    <name type="common">Jimsonweed</name>
    <name type="synonym">Common thornapple</name>
    <dbReference type="NCBI Taxonomy" id="4076"/>
    <lineage>
        <taxon>Eukaryota</taxon>
        <taxon>Viridiplantae</taxon>
        <taxon>Streptophyta</taxon>
        <taxon>Embryophyta</taxon>
        <taxon>Tracheophyta</taxon>
        <taxon>Spermatophyta</taxon>
        <taxon>Magnoliopsida</taxon>
        <taxon>eudicotyledons</taxon>
        <taxon>Gunneridae</taxon>
        <taxon>Pentapetalae</taxon>
        <taxon>asterids</taxon>
        <taxon>lamiids</taxon>
        <taxon>Solanales</taxon>
        <taxon>Solanaceae</taxon>
        <taxon>Solanoideae</taxon>
        <taxon>Datureae</taxon>
        <taxon>Datura</taxon>
    </lineage>
</organism>
<accession>A0ABS8USY5</accession>
<comment type="caution">
    <text evidence="1">The sequence shown here is derived from an EMBL/GenBank/DDBJ whole genome shotgun (WGS) entry which is preliminary data.</text>
</comment>
<evidence type="ECO:0000313" key="2">
    <source>
        <dbReference type="Proteomes" id="UP000823775"/>
    </source>
</evidence>
<dbReference type="EMBL" id="JACEIK010002594">
    <property type="protein sequence ID" value="MCD9637985.1"/>
    <property type="molecule type" value="Genomic_DNA"/>
</dbReference>
<sequence>MLVLGTDAGTDTNGGGDVWINMRIGSGSSSLSAKGAFANVFLVKEVPSDPSNPGISKRFKDPSHVSAIPICFPLLDHAIISVKASQVQEAELALCYFQSIWMGHYWLCAGLKHMHNFDPPMHANDVNPGNVLLTHKRTDTSCQINGFWKYPSCKKANSFSFRGPTVAECLWFLHYIGVSSAVSVRASFSSFPSCEPDQGECYHQLSLFAIMCGISPFSMHLRESDESPQLLLQMHK</sequence>
<evidence type="ECO:0000313" key="1">
    <source>
        <dbReference type="EMBL" id="MCD9637985.1"/>
    </source>
</evidence>
<gene>
    <name evidence="1" type="ORF">HAX54_021591</name>
</gene>
<name>A0ABS8USY5_DATST</name>
<dbReference type="Proteomes" id="UP000823775">
    <property type="component" value="Unassembled WGS sequence"/>
</dbReference>
<reference evidence="1 2" key="1">
    <citation type="journal article" date="2021" name="BMC Genomics">
        <title>Datura genome reveals duplications of psychoactive alkaloid biosynthetic genes and high mutation rate following tissue culture.</title>
        <authorList>
            <person name="Rajewski A."/>
            <person name="Carter-House D."/>
            <person name="Stajich J."/>
            <person name="Litt A."/>
        </authorList>
    </citation>
    <scope>NUCLEOTIDE SEQUENCE [LARGE SCALE GENOMIC DNA]</scope>
    <source>
        <strain evidence="1">AR-01</strain>
    </source>
</reference>